<keyword evidence="3 5" id="KW-0597">Phosphoprotein</keyword>
<dbReference type="FunFam" id="3.30.565.10:FF:000010">
    <property type="entry name" value="Sensor histidine kinase RcsC"/>
    <property type="match status" value="1"/>
</dbReference>
<protein>
    <recommendedName>
        <fullName evidence="2">histidine kinase</fullName>
        <ecNumber evidence="2">2.7.13.3</ecNumber>
    </recommendedName>
</protein>
<dbReference type="Proteomes" id="UP001139000">
    <property type="component" value="Unassembled WGS sequence"/>
</dbReference>
<dbReference type="InterPro" id="IPR003594">
    <property type="entry name" value="HATPase_dom"/>
</dbReference>
<dbReference type="Gene3D" id="3.40.50.2300">
    <property type="match status" value="1"/>
</dbReference>
<dbReference type="InterPro" id="IPR036097">
    <property type="entry name" value="HisK_dim/P_sf"/>
</dbReference>
<keyword evidence="9" id="KW-0067">ATP-binding</keyword>
<dbReference type="SUPFAM" id="SSF52172">
    <property type="entry name" value="CheY-like"/>
    <property type="match status" value="1"/>
</dbReference>
<dbReference type="InterPro" id="IPR005467">
    <property type="entry name" value="His_kinase_dom"/>
</dbReference>
<dbReference type="Pfam" id="PF00072">
    <property type="entry name" value="Response_reg"/>
    <property type="match status" value="1"/>
</dbReference>
<dbReference type="CDD" id="cd16922">
    <property type="entry name" value="HATPase_EvgS-ArcB-TorS-like"/>
    <property type="match status" value="1"/>
</dbReference>
<keyword evidence="9" id="KW-0547">Nucleotide-binding</keyword>
<accession>A0A9X1PK59</accession>
<dbReference type="Pfam" id="PF02518">
    <property type="entry name" value="HATPase_c"/>
    <property type="match status" value="1"/>
</dbReference>
<dbReference type="InterPro" id="IPR036890">
    <property type="entry name" value="HATPase_C_sf"/>
</dbReference>
<dbReference type="PANTHER" id="PTHR45339:SF1">
    <property type="entry name" value="HYBRID SIGNAL TRANSDUCTION HISTIDINE KINASE J"/>
    <property type="match status" value="1"/>
</dbReference>
<comment type="catalytic activity">
    <reaction evidence="1">
        <text>ATP + protein L-histidine = ADP + protein N-phospho-L-histidine.</text>
        <dbReference type="EC" id="2.7.13.3"/>
    </reaction>
</comment>
<dbReference type="SMART" id="SM00387">
    <property type="entry name" value="HATPase_c"/>
    <property type="match status" value="1"/>
</dbReference>
<dbReference type="EC" id="2.7.13.3" evidence="2"/>
<evidence type="ECO:0000256" key="4">
    <source>
        <dbReference type="ARBA" id="ARBA00023012"/>
    </source>
</evidence>
<dbReference type="PROSITE" id="PS50109">
    <property type="entry name" value="HIS_KIN"/>
    <property type="match status" value="1"/>
</dbReference>
<evidence type="ECO:0000256" key="5">
    <source>
        <dbReference type="PROSITE-ProRule" id="PRU00169"/>
    </source>
</evidence>
<dbReference type="InterPro" id="IPR003661">
    <property type="entry name" value="HisK_dim/P_dom"/>
</dbReference>
<dbReference type="CDD" id="cd00082">
    <property type="entry name" value="HisKA"/>
    <property type="match status" value="1"/>
</dbReference>
<dbReference type="PANTHER" id="PTHR45339">
    <property type="entry name" value="HYBRID SIGNAL TRANSDUCTION HISTIDINE KINASE J"/>
    <property type="match status" value="1"/>
</dbReference>
<organism evidence="9 10">
    <name type="scientific">Dyadobacter chenwenxiniae</name>
    <dbReference type="NCBI Taxonomy" id="2906456"/>
    <lineage>
        <taxon>Bacteria</taxon>
        <taxon>Pseudomonadati</taxon>
        <taxon>Bacteroidota</taxon>
        <taxon>Cytophagia</taxon>
        <taxon>Cytophagales</taxon>
        <taxon>Spirosomataceae</taxon>
        <taxon>Dyadobacter</taxon>
    </lineage>
</organism>
<dbReference type="EMBL" id="JAJTTC010000002">
    <property type="protein sequence ID" value="MCF0062580.1"/>
    <property type="molecule type" value="Genomic_DNA"/>
</dbReference>
<dbReference type="AlphaFoldDB" id="A0A9X1PK59"/>
<dbReference type="PRINTS" id="PR00344">
    <property type="entry name" value="BCTRLSENSOR"/>
</dbReference>
<comment type="caution">
    <text evidence="9">The sequence shown here is derived from an EMBL/GenBank/DDBJ whole genome shotgun (WGS) entry which is preliminary data.</text>
</comment>
<feature type="transmembrane region" description="Helical" evidence="6">
    <location>
        <begin position="86"/>
        <end position="102"/>
    </location>
</feature>
<evidence type="ECO:0000256" key="2">
    <source>
        <dbReference type="ARBA" id="ARBA00012438"/>
    </source>
</evidence>
<dbReference type="GO" id="GO:0000155">
    <property type="term" value="F:phosphorelay sensor kinase activity"/>
    <property type="evidence" value="ECO:0007669"/>
    <property type="project" value="InterPro"/>
</dbReference>
<dbReference type="GO" id="GO:0005524">
    <property type="term" value="F:ATP binding"/>
    <property type="evidence" value="ECO:0007669"/>
    <property type="project" value="UniProtKB-KW"/>
</dbReference>
<reference evidence="9" key="1">
    <citation type="submission" date="2021-12" db="EMBL/GenBank/DDBJ databases">
        <title>Novel species in genus Dyadobacter.</title>
        <authorList>
            <person name="Ma C."/>
        </authorList>
    </citation>
    <scope>NUCLEOTIDE SEQUENCE</scope>
    <source>
        <strain evidence="9">LJ419</strain>
    </source>
</reference>
<sequence length="589" mass="66094">MQEILRTLKVKYPAFWQDTHAISYIRKQTLRFLLLAYCFMGVSLAVLHLVQHKNFLLWRVLFFTALAGIGYEMLRRGVFFKKVGHYSLICLCLIVLSTAVLYQQGHYLVTFQFIFVILSSGFYILGPRWGIFYSLLSVFLVGSVVFLNQYFNVEIKIQAYAVDTYALAFALFYNYLMLIYIHFFFFKESELAKAKETTLLSELKIAASQARDLAEYKTNFLITMSHEIRTPLHAIIGGLDLLSFENPKSDQAKNLDNVKFSAEILSSIINDILNLNDIEDHQIKLDKVDFQPATVVADICQNLAAAASNKGLVLTLHASPELSTFWVQGDPVRLGQIVMNLISNAIKYTDQGSVVVTVSAKRITGHHVQLFFRFSDTGIGIPPEVFPYIFEPFKLVNSGMKKQYHGTGLGLSLAQRLVNLHGGKLDFTSQEGVGTSFFFDLSYSLSQKPVSAQRPALGSKSGPLDIHVLVAEDNNMNAIILKSFLQKWHVNFDVVDNGLAAVEAMAANRYQVVLMDINMPVMDGIQASQQIRAFEDDQKANVHIIALTATSKESLESSGVLSLFDDWISKPFHPQILYAKLADIAKISS</sequence>
<dbReference type="Gene3D" id="3.30.565.10">
    <property type="entry name" value="Histidine kinase-like ATPase, C-terminal domain"/>
    <property type="match status" value="1"/>
</dbReference>
<keyword evidence="4" id="KW-0902">Two-component regulatory system</keyword>
<dbReference type="PROSITE" id="PS50110">
    <property type="entry name" value="RESPONSE_REGULATORY"/>
    <property type="match status" value="1"/>
</dbReference>
<name>A0A9X1PK59_9BACT</name>
<feature type="domain" description="Histidine kinase" evidence="7">
    <location>
        <begin position="223"/>
        <end position="445"/>
    </location>
</feature>
<evidence type="ECO:0000256" key="3">
    <source>
        <dbReference type="ARBA" id="ARBA00022553"/>
    </source>
</evidence>
<dbReference type="SUPFAM" id="SSF55874">
    <property type="entry name" value="ATPase domain of HSP90 chaperone/DNA topoisomerase II/histidine kinase"/>
    <property type="match status" value="1"/>
</dbReference>
<dbReference type="RefSeq" id="WP_234655680.1">
    <property type="nucleotide sequence ID" value="NZ_CP094997.1"/>
</dbReference>
<dbReference type="SMART" id="SM00388">
    <property type="entry name" value="HisKA"/>
    <property type="match status" value="1"/>
</dbReference>
<dbReference type="InterPro" id="IPR011006">
    <property type="entry name" value="CheY-like_superfamily"/>
</dbReference>
<evidence type="ECO:0000259" key="7">
    <source>
        <dbReference type="PROSITE" id="PS50109"/>
    </source>
</evidence>
<evidence type="ECO:0000259" key="8">
    <source>
        <dbReference type="PROSITE" id="PS50110"/>
    </source>
</evidence>
<keyword evidence="10" id="KW-1185">Reference proteome</keyword>
<keyword evidence="6" id="KW-0812">Transmembrane</keyword>
<evidence type="ECO:0000256" key="1">
    <source>
        <dbReference type="ARBA" id="ARBA00000085"/>
    </source>
</evidence>
<keyword evidence="6" id="KW-1133">Transmembrane helix</keyword>
<feature type="domain" description="Response regulatory" evidence="8">
    <location>
        <begin position="467"/>
        <end position="585"/>
    </location>
</feature>
<keyword evidence="6" id="KW-0472">Membrane</keyword>
<evidence type="ECO:0000313" key="10">
    <source>
        <dbReference type="Proteomes" id="UP001139000"/>
    </source>
</evidence>
<dbReference type="SUPFAM" id="SSF47384">
    <property type="entry name" value="Homodimeric domain of signal transducing histidine kinase"/>
    <property type="match status" value="1"/>
</dbReference>
<dbReference type="InterPro" id="IPR004358">
    <property type="entry name" value="Sig_transdc_His_kin-like_C"/>
</dbReference>
<feature type="modified residue" description="4-aspartylphosphate" evidence="5">
    <location>
        <position position="516"/>
    </location>
</feature>
<dbReference type="Pfam" id="PF00512">
    <property type="entry name" value="HisKA"/>
    <property type="match status" value="1"/>
</dbReference>
<feature type="transmembrane region" description="Helical" evidence="6">
    <location>
        <begin position="56"/>
        <end position="74"/>
    </location>
</feature>
<evidence type="ECO:0000313" key="9">
    <source>
        <dbReference type="EMBL" id="MCF0062580.1"/>
    </source>
</evidence>
<proteinExistence type="predicted"/>
<evidence type="ECO:0000256" key="6">
    <source>
        <dbReference type="SAM" id="Phobius"/>
    </source>
</evidence>
<dbReference type="CDD" id="cd17546">
    <property type="entry name" value="REC_hyHK_CKI1_RcsC-like"/>
    <property type="match status" value="1"/>
</dbReference>
<gene>
    <name evidence="9" type="ORF">LXM26_13825</name>
</gene>
<dbReference type="Gene3D" id="1.10.287.130">
    <property type="match status" value="1"/>
</dbReference>
<dbReference type="SMART" id="SM00448">
    <property type="entry name" value="REC"/>
    <property type="match status" value="1"/>
</dbReference>
<dbReference type="InterPro" id="IPR001789">
    <property type="entry name" value="Sig_transdc_resp-reg_receiver"/>
</dbReference>
<feature type="transmembrane region" description="Helical" evidence="6">
    <location>
        <begin position="132"/>
        <end position="153"/>
    </location>
</feature>
<feature type="transmembrane region" description="Helical" evidence="6">
    <location>
        <begin position="165"/>
        <end position="186"/>
    </location>
</feature>
<feature type="transmembrane region" description="Helical" evidence="6">
    <location>
        <begin position="32"/>
        <end position="50"/>
    </location>
</feature>